<dbReference type="OrthoDB" id="1470350at2759"/>
<dbReference type="GO" id="GO:0004497">
    <property type="term" value="F:monooxygenase activity"/>
    <property type="evidence" value="ECO:0007669"/>
    <property type="project" value="UniProtKB-KW"/>
</dbReference>
<dbReference type="InterPro" id="IPR017972">
    <property type="entry name" value="Cyt_P450_CS"/>
</dbReference>
<dbReference type="EMBL" id="JAFJYH010000028">
    <property type="protein sequence ID" value="KAG4423857.1"/>
    <property type="molecule type" value="Genomic_DNA"/>
</dbReference>
<proteinExistence type="inferred from homology"/>
<dbReference type="Gene3D" id="1.10.630.10">
    <property type="entry name" value="Cytochrome P450"/>
    <property type="match status" value="1"/>
</dbReference>
<dbReference type="PANTHER" id="PTHR24305:SF166">
    <property type="entry name" value="CYTOCHROME P450 12A4, MITOCHONDRIAL-RELATED"/>
    <property type="match status" value="1"/>
</dbReference>
<dbReference type="GO" id="GO:0020037">
    <property type="term" value="F:heme binding"/>
    <property type="evidence" value="ECO:0007669"/>
    <property type="project" value="InterPro"/>
</dbReference>
<dbReference type="PANTHER" id="PTHR24305">
    <property type="entry name" value="CYTOCHROME P450"/>
    <property type="match status" value="1"/>
</dbReference>
<evidence type="ECO:0000256" key="4">
    <source>
        <dbReference type="ARBA" id="ARBA00023004"/>
    </source>
</evidence>
<dbReference type="Proteomes" id="UP000664132">
    <property type="component" value="Unassembled WGS sequence"/>
</dbReference>
<dbReference type="Pfam" id="PF00067">
    <property type="entry name" value="p450"/>
    <property type="match status" value="1"/>
</dbReference>
<organism evidence="7 8">
    <name type="scientific">Cadophora malorum</name>
    <dbReference type="NCBI Taxonomy" id="108018"/>
    <lineage>
        <taxon>Eukaryota</taxon>
        <taxon>Fungi</taxon>
        <taxon>Dikarya</taxon>
        <taxon>Ascomycota</taxon>
        <taxon>Pezizomycotina</taxon>
        <taxon>Leotiomycetes</taxon>
        <taxon>Helotiales</taxon>
        <taxon>Ploettnerulaceae</taxon>
        <taxon>Cadophora</taxon>
    </lineage>
</organism>
<keyword evidence="6" id="KW-0560">Oxidoreductase</keyword>
<dbReference type="InterPro" id="IPR036396">
    <property type="entry name" value="Cyt_P450_sf"/>
</dbReference>
<gene>
    <name evidence="7" type="ORF">IFR04_003002</name>
</gene>
<evidence type="ECO:0000256" key="2">
    <source>
        <dbReference type="ARBA" id="ARBA00010617"/>
    </source>
</evidence>
<feature type="binding site" description="axial binding residue" evidence="5">
    <location>
        <position position="432"/>
    </location>
    <ligand>
        <name>heme</name>
        <dbReference type="ChEBI" id="CHEBI:30413"/>
    </ligand>
    <ligandPart>
        <name>Fe</name>
        <dbReference type="ChEBI" id="CHEBI:18248"/>
    </ligandPart>
</feature>
<protein>
    <recommendedName>
        <fullName evidence="9">Cytochrome P450</fullName>
    </recommendedName>
</protein>
<evidence type="ECO:0000256" key="6">
    <source>
        <dbReference type="RuleBase" id="RU000461"/>
    </source>
</evidence>
<keyword evidence="4 5" id="KW-0408">Iron</keyword>
<dbReference type="SUPFAM" id="SSF48264">
    <property type="entry name" value="Cytochrome P450"/>
    <property type="match status" value="1"/>
</dbReference>
<dbReference type="GO" id="GO:0016705">
    <property type="term" value="F:oxidoreductase activity, acting on paired donors, with incorporation or reduction of molecular oxygen"/>
    <property type="evidence" value="ECO:0007669"/>
    <property type="project" value="InterPro"/>
</dbReference>
<keyword evidence="5 6" id="KW-0349">Heme</keyword>
<name>A0A8H7WFH6_9HELO</name>
<dbReference type="PRINTS" id="PR00465">
    <property type="entry name" value="EP450IV"/>
</dbReference>
<evidence type="ECO:0000256" key="3">
    <source>
        <dbReference type="ARBA" id="ARBA00022723"/>
    </source>
</evidence>
<keyword evidence="3 5" id="KW-0479">Metal-binding</keyword>
<dbReference type="PROSITE" id="PS00086">
    <property type="entry name" value="CYTOCHROME_P450"/>
    <property type="match status" value="1"/>
</dbReference>
<comment type="similarity">
    <text evidence="2 6">Belongs to the cytochrome P450 family.</text>
</comment>
<comment type="cofactor">
    <cofactor evidence="1 5">
        <name>heme</name>
        <dbReference type="ChEBI" id="CHEBI:30413"/>
    </cofactor>
</comment>
<dbReference type="AlphaFoldDB" id="A0A8H7WFH6"/>
<keyword evidence="8" id="KW-1185">Reference proteome</keyword>
<accession>A0A8H7WFH6</accession>
<dbReference type="InterPro" id="IPR001128">
    <property type="entry name" value="Cyt_P450"/>
</dbReference>
<evidence type="ECO:0000256" key="5">
    <source>
        <dbReference type="PIRSR" id="PIRSR602403-1"/>
    </source>
</evidence>
<dbReference type="GO" id="GO:0005506">
    <property type="term" value="F:iron ion binding"/>
    <property type="evidence" value="ECO:0007669"/>
    <property type="project" value="InterPro"/>
</dbReference>
<sequence>MTRPSAAEAPREGGWRSFFRPRDSKQMLRWMETIPNDGLIRYLDVFNMEVVAVTTPRGAAEFLQVKADQYVKNPKVKRILENILGNGLVTSEGMDHKYQRKHLLPAFNVKVVKNLYPLFWTKAAEMVTLIKREVETGPKAEKASGPVNIDDWAGRVSLDIIGQAGFGSEFSSLSNPHTALNTSYRAAFVPNEHSQLIFVLSLLTTPKLVNLLPGKNSALFREGKRSVTDWVRNLIQDRKADMYNHVDDLDYMDKNGQKDIIAAAMKTKAFSTEDLVHQSKTLLGAGHETSATAVTWGIYLLSQPRYAHIQNRLRDEIRANLPSPASGMEVTADLLDRLPYLDAVSKEIMRVYSPVPLVGRITQQDTDLLGVNIPKGTPVRLHMWAMNQARQFWGEDGHEFNPERWLAGKERANGGATDSLAYLTFGHGPRGCIGRGFAIGENKAILAALIGSFDFKPVPGTIPDAINILWGITARIIGGYDVQTTVVEGW</sequence>
<comment type="caution">
    <text evidence="7">The sequence shown here is derived from an EMBL/GenBank/DDBJ whole genome shotgun (WGS) entry which is preliminary data.</text>
</comment>
<dbReference type="InterPro" id="IPR002403">
    <property type="entry name" value="Cyt_P450_E_grp-IV"/>
</dbReference>
<evidence type="ECO:0000313" key="8">
    <source>
        <dbReference type="Proteomes" id="UP000664132"/>
    </source>
</evidence>
<reference evidence="7" key="1">
    <citation type="submission" date="2021-02" db="EMBL/GenBank/DDBJ databases">
        <title>Genome sequence Cadophora malorum strain M34.</title>
        <authorList>
            <person name="Stefanovic E."/>
            <person name="Vu D."/>
            <person name="Scully C."/>
            <person name="Dijksterhuis J."/>
            <person name="Roader J."/>
            <person name="Houbraken J."/>
        </authorList>
    </citation>
    <scope>NUCLEOTIDE SEQUENCE</scope>
    <source>
        <strain evidence="7">M34</strain>
    </source>
</reference>
<dbReference type="PRINTS" id="PR00385">
    <property type="entry name" value="P450"/>
</dbReference>
<keyword evidence="6" id="KW-0503">Monooxygenase</keyword>
<dbReference type="CDD" id="cd11069">
    <property type="entry name" value="CYP_FUM15-like"/>
    <property type="match status" value="1"/>
</dbReference>
<dbReference type="InterPro" id="IPR050121">
    <property type="entry name" value="Cytochrome_P450_monoxygenase"/>
</dbReference>
<evidence type="ECO:0000256" key="1">
    <source>
        <dbReference type="ARBA" id="ARBA00001971"/>
    </source>
</evidence>
<evidence type="ECO:0008006" key="9">
    <source>
        <dbReference type="Google" id="ProtNLM"/>
    </source>
</evidence>
<evidence type="ECO:0000313" key="7">
    <source>
        <dbReference type="EMBL" id="KAG4423857.1"/>
    </source>
</evidence>